<organism evidence="7 8">
    <name type="scientific">Aquipluma nitroreducens</name>
    <dbReference type="NCBI Taxonomy" id="2010828"/>
    <lineage>
        <taxon>Bacteria</taxon>
        <taxon>Pseudomonadati</taxon>
        <taxon>Bacteroidota</taxon>
        <taxon>Bacteroidia</taxon>
        <taxon>Marinilabiliales</taxon>
        <taxon>Prolixibacteraceae</taxon>
        <taxon>Aquipluma</taxon>
    </lineage>
</organism>
<evidence type="ECO:0000313" key="7">
    <source>
        <dbReference type="EMBL" id="BBE20381.1"/>
    </source>
</evidence>
<evidence type="ECO:0000313" key="8">
    <source>
        <dbReference type="Proteomes" id="UP001193389"/>
    </source>
</evidence>
<keyword evidence="8" id="KW-1185">Reference proteome</keyword>
<dbReference type="GO" id="GO:0016987">
    <property type="term" value="F:sigma factor activity"/>
    <property type="evidence" value="ECO:0007669"/>
    <property type="project" value="UniProtKB-KW"/>
</dbReference>
<dbReference type="KEGG" id="anf:AQPE_4573"/>
<dbReference type="SUPFAM" id="SSF88659">
    <property type="entry name" value="Sigma3 and sigma4 domains of RNA polymerase sigma factors"/>
    <property type="match status" value="1"/>
</dbReference>
<dbReference type="PANTHER" id="PTHR43133">
    <property type="entry name" value="RNA POLYMERASE ECF-TYPE SIGMA FACTO"/>
    <property type="match status" value="1"/>
</dbReference>
<dbReference type="Pfam" id="PF08281">
    <property type="entry name" value="Sigma70_r4_2"/>
    <property type="match status" value="1"/>
</dbReference>
<dbReference type="InterPro" id="IPR036388">
    <property type="entry name" value="WH-like_DNA-bd_sf"/>
</dbReference>
<dbReference type="InterPro" id="IPR013324">
    <property type="entry name" value="RNA_pol_sigma_r3/r4-like"/>
</dbReference>
<gene>
    <name evidence="7" type="ORF">AQPE_4573</name>
</gene>
<dbReference type="Pfam" id="PF04542">
    <property type="entry name" value="Sigma70_r2"/>
    <property type="match status" value="1"/>
</dbReference>
<dbReference type="InterPro" id="IPR013249">
    <property type="entry name" value="RNA_pol_sigma70_r4_t2"/>
</dbReference>
<dbReference type="InterPro" id="IPR014327">
    <property type="entry name" value="RNA_pol_sigma70_bacteroid"/>
</dbReference>
<keyword evidence="3" id="KW-0731">Sigma factor</keyword>
<evidence type="ECO:0000256" key="4">
    <source>
        <dbReference type="ARBA" id="ARBA00023163"/>
    </source>
</evidence>
<dbReference type="Gene3D" id="1.10.10.10">
    <property type="entry name" value="Winged helix-like DNA-binding domain superfamily/Winged helix DNA-binding domain"/>
    <property type="match status" value="1"/>
</dbReference>
<dbReference type="EMBL" id="AP018694">
    <property type="protein sequence ID" value="BBE20381.1"/>
    <property type="molecule type" value="Genomic_DNA"/>
</dbReference>
<evidence type="ECO:0000256" key="1">
    <source>
        <dbReference type="ARBA" id="ARBA00010641"/>
    </source>
</evidence>
<dbReference type="InterPro" id="IPR013325">
    <property type="entry name" value="RNA_pol_sigma_r2"/>
</dbReference>
<dbReference type="GO" id="GO:0003677">
    <property type="term" value="F:DNA binding"/>
    <property type="evidence" value="ECO:0007669"/>
    <property type="project" value="InterPro"/>
</dbReference>
<dbReference type="PANTHER" id="PTHR43133:SF46">
    <property type="entry name" value="RNA POLYMERASE SIGMA-70 FACTOR ECF SUBFAMILY"/>
    <property type="match status" value="1"/>
</dbReference>
<dbReference type="Gene3D" id="1.10.1740.10">
    <property type="match status" value="1"/>
</dbReference>
<dbReference type="AlphaFoldDB" id="A0A5K7SFL6"/>
<name>A0A5K7SFL6_9BACT</name>
<dbReference type="InterPro" id="IPR007627">
    <property type="entry name" value="RNA_pol_sigma70_r2"/>
</dbReference>
<proteinExistence type="inferred from homology"/>
<dbReference type="GO" id="GO:0006352">
    <property type="term" value="P:DNA-templated transcription initiation"/>
    <property type="evidence" value="ECO:0007669"/>
    <property type="project" value="InterPro"/>
</dbReference>
<dbReference type="Proteomes" id="UP001193389">
    <property type="component" value="Chromosome"/>
</dbReference>
<evidence type="ECO:0000259" key="5">
    <source>
        <dbReference type="Pfam" id="PF04542"/>
    </source>
</evidence>
<sequence length="186" mass="21651">MSFDSVNSFNEIYNSFYRKSFLYVKSYVHDDMAAEDIVSESLIKLWQQMKQQPINPIPPYLFVILKNRSLDYLKHQSIIRSVHLNLAETLTREIEIRTTSLEMSDPIDIFSTEVSQIIESTLDALPQKTREIFKLSKFGNKPHKEIAELYQISVKGVDYHIMLSVKELRSALKDYLPLLGTLTFLN</sequence>
<dbReference type="NCBIfam" id="TIGR02937">
    <property type="entry name" value="sigma70-ECF"/>
    <property type="match status" value="1"/>
</dbReference>
<dbReference type="NCBIfam" id="TIGR02985">
    <property type="entry name" value="Sig70_bacteroi1"/>
    <property type="match status" value="1"/>
</dbReference>
<feature type="domain" description="RNA polymerase sigma-70 region 2" evidence="5">
    <location>
        <begin position="13"/>
        <end position="77"/>
    </location>
</feature>
<dbReference type="SUPFAM" id="SSF88946">
    <property type="entry name" value="Sigma2 domain of RNA polymerase sigma factors"/>
    <property type="match status" value="1"/>
</dbReference>
<dbReference type="InterPro" id="IPR014284">
    <property type="entry name" value="RNA_pol_sigma-70_dom"/>
</dbReference>
<protein>
    <submittedName>
        <fullName evidence="7">RNA polymerase ECF-type sigma factor</fullName>
    </submittedName>
</protein>
<dbReference type="InterPro" id="IPR039425">
    <property type="entry name" value="RNA_pol_sigma-70-like"/>
</dbReference>
<reference evidence="7" key="1">
    <citation type="journal article" date="2020" name="Int. J. Syst. Evol. Microbiol.">
        <title>Aquipluma nitroreducens gen. nov. sp. nov., a novel facultatively anaerobic bacterium isolated from a freshwater lake.</title>
        <authorList>
            <person name="Watanabe M."/>
            <person name="Kojima H."/>
            <person name="Fukui M."/>
        </authorList>
    </citation>
    <scope>NUCLEOTIDE SEQUENCE</scope>
    <source>
        <strain evidence="7">MeG22</strain>
    </source>
</reference>
<dbReference type="RefSeq" id="WP_318348532.1">
    <property type="nucleotide sequence ID" value="NZ_AP018694.1"/>
</dbReference>
<evidence type="ECO:0000256" key="2">
    <source>
        <dbReference type="ARBA" id="ARBA00023015"/>
    </source>
</evidence>
<comment type="similarity">
    <text evidence="1">Belongs to the sigma-70 factor family. ECF subfamily.</text>
</comment>
<evidence type="ECO:0000259" key="6">
    <source>
        <dbReference type="Pfam" id="PF08281"/>
    </source>
</evidence>
<keyword evidence="2" id="KW-0805">Transcription regulation</keyword>
<accession>A0A5K7SFL6</accession>
<keyword evidence="4" id="KW-0804">Transcription</keyword>
<evidence type="ECO:0000256" key="3">
    <source>
        <dbReference type="ARBA" id="ARBA00023082"/>
    </source>
</evidence>
<feature type="domain" description="RNA polymerase sigma factor 70 region 4 type 2" evidence="6">
    <location>
        <begin position="116"/>
        <end position="168"/>
    </location>
</feature>